<evidence type="ECO:0000256" key="5">
    <source>
        <dbReference type="ARBA" id="ARBA00022725"/>
    </source>
</evidence>
<evidence type="ECO:0000256" key="3">
    <source>
        <dbReference type="ARBA" id="ARBA00022606"/>
    </source>
</evidence>
<feature type="transmembrane region" description="Helical" evidence="10">
    <location>
        <begin position="51"/>
        <end position="74"/>
    </location>
</feature>
<dbReference type="InterPro" id="IPR004117">
    <property type="entry name" value="7tm6_olfct_rcpt"/>
</dbReference>
<evidence type="ECO:0000256" key="9">
    <source>
        <dbReference type="ARBA" id="ARBA00023224"/>
    </source>
</evidence>
<keyword evidence="4 10" id="KW-0812">Transmembrane</keyword>
<keyword evidence="2" id="KW-1003">Cell membrane</keyword>
<organism evidence="11 12">
    <name type="scientific">Pararge aegeria aegeria</name>
    <dbReference type="NCBI Taxonomy" id="348720"/>
    <lineage>
        <taxon>Eukaryota</taxon>
        <taxon>Metazoa</taxon>
        <taxon>Ecdysozoa</taxon>
        <taxon>Arthropoda</taxon>
        <taxon>Hexapoda</taxon>
        <taxon>Insecta</taxon>
        <taxon>Pterygota</taxon>
        <taxon>Neoptera</taxon>
        <taxon>Endopterygota</taxon>
        <taxon>Lepidoptera</taxon>
        <taxon>Glossata</taxon>
        <taxon>Ditrysia</taxon>
        <taxon>Papilionoidea</taxon>
        <taxon>Nymphalidae</taxon>
        <taxon>Satyrinae</taxon>
        <taxon>Satyrini</taxon>
        <taxon>Parargina</taxon>
        <taxon>Pararge</taxon>
    </lineage>
</organism>
<protein>
    <recommendedName>
        <fullName evidence="10">Odorant receptor</fullName>
    </recommendedName>
</protein>
<dbReference type="GO" id="GO:0007165">
    <property type="term" value="P:signal transduction"/>
    <property type="evidence" value="ECO:0007669"/>
    <property type="project" value="UniProtKB-KW"/>
</dbReference>
<dbReference type="AlphaFoldDB" id="A0A8S4SCM7"/>
<dbReference type="PANTHER" id="PTHR21137">
    <property type="entry name" value="ODORANT RECEPTOR"/>
    <property type="match status" value="1"/>
</dbReference>
<feature type="transmembrane region" description="Helical" evidence="10">
    <location>
        <begin position="86"/>
        <end position="108"/>
    </location>
</feature>
<dbReference type="Pfam" id="PF02949">
    <property type="entry name" value="7tm_6"/>
    <property type="match status" value="1"/>
</dbReference>
<evidence type="ECO:0000256" key="1">
    <source>
        <dbReference type="ARBA" id="ARBA00004651"/>
    </source>
</evidence>
<dbReference type="PANTHER" id="PTHR21137:SF35">
    <property type="entry name" value="ODORANT RECEPTOR 19A-RELATED"/>
    <property type="match status" value="1"/>
</dbReference>
<evidence type="ECO:0000256" key="2">
    <source>
        <dbReference type="ARBA" id="ARBA00022475"/>
    </source>
</evidence>
<keyword evidence="6 10" id="KW-1133">Transmembrane helix</keyword>
<accession>A0A8S4SCM7</accession>
<evidence type="ECO:0000256" key="4">
    <source>
        <dbReference type="ARBA" id="ARBA00022692"/>
    </source>
</evidence>
<dbReference type="Proteomes" id="UP000838756">
    <property type="component" value="Unassembled WGS sequence"/>
</dbReference>
<evidence type="ECO:0000313" key="11">
    <source>
        <dbReference type="EMBL" id="CAH2247916.1"/>
    </source>
</evidence>
<proteinExistence type="inferred from homology"/>
<comment type="caution">
    <text evidence="11">The sequence shown here is derived from an EMBL/GenBank/DDBJ whole genome shotgun (WGS) entry which is preliminary data.</text>
</comment>
<dbReference type="OrthoDB" id="7550533at2759"/>
<comment type="caution">
    <text evidence="10">Lacks conserved residue(s) required for the propagation of feature annotation.</text>
</comment>
<keyword evidence="3 10" id="KW-0716">Sensory transduction</keyword>
<keyword evidence="9 10" id="KW-0807">Transducer</keyword>
<keyword evidence="8 10" id="KW-0675">Receptor</keyword>
<dbReference type="GO" id="GO:0005549">
    <property type="term" value="F:odorant binding"/>
    <property type="evidence" value="ECO:0007669"/>
    <property type="project" value="InterPro"/>
</dbReference>
<evidence type="ECO:0000256" key="6">
    <source>
        <dbReference type="ARBA" id="ARBA00022989"/>
    </source>
</evidence>
<comment type="similarity">
    <text evidence="10">Belongs to the insect chemoreceptor superfamily. Heteromeric odorant receptor channel (TC 1.A.69) family.</text>
</comment>
<feature type="transmembrane region" description="Helical" evidence="10">
    <location>
        <begin position="151"/>
        <end position="172"/>
    </location>
</feature>
<evidence type="ECO:0000256" key="8">
    <source>
        <dbReference type="ARBA" id="ARBA00023170"/>
    </source>
</evidence>
<dbReference type="EMBL" id="CAKXAJ010025965">
    <property type="protein sequence ID" value="CAH2247916.1"/>
    <property type="molecule type" value="Genomic_DNA"/>
</dbReference>
<feature type="transmembrane region" description="Helical" evidence="10">
    <location>
        <begin position="209"/>
        <end position="227"/>
    </location>
</feature>
<keyword evidence="7 10" id="KW-0472">Membrane</keyword>
<evidence type="ECO:0000256" key="10">
    <source>
        <dbReference type="RuleBase" id="RU351113"/>
    </source>
</evidence>
<keyword evidence="5 10" id="KW-0552">Olfaction</keyword>
<gene>
    <name evidence="11" type="primary">jg12259</name>
    <name evidence="11" type="ORF">PAEG_LOCUS21671</name>
</gene>
<dbReference type="GO" id="GO:0004984">
    <property type="term" value="F:olfactory receptor activity"/>
    <property type="evidence" value="ECO:0007669"/>
    <property type="project" value="InterPro"/>
</dbReference>
<comment type="subcellular location">
    <subcellularLocation>
        <location evidence="1 10">Cell membrane</location>
        <topology evidence="1 10">Multi-pass membrane protein</topology>
    </subcellularLocation>
</comment>
<keyword evidence="12" id="KW-1185">Reference proteome</keyword>
<evidence type="ECO:0000313" key="12">
    <source>
        <dbReference type="Proteomes" id="UP000838756"/>
    </source>
</evidence>
<sequence>MKVSLIKKFWGGLEKFGLEHDDFPTMMGNVAILLRILTINIYKRRTKRISLIWYILTVAAGGCYFYVYIFSMMWQVFIHYPRLNNFAGAAVALTLGTCTVTCITKFVFMKMYANDIKETIDKFLQCDEKVALDTRFAKNLRIKLRIVKKRAIIIWVSLVSDGVIYLLIPMVLPGRHVSEDLYIIYGLEPMLESPNYEIVTFLTNTSIGFAVYTMVNVAVYVIVVVGYNESQIHALSEELSHLWSDSQNFYNALKHTIHDKIHAIYIKEQIVNEFIRIRLRDIVKFHIANINLFHELDHEFRNTLAVEYSIMTISIIAELLGGLQNTYLQLPYTMVQVFMDCLAGQRLIDACNDFENSLYACEWENFNVSNQKTVLLMLVASQKTLMLTAGGVTKLNFNCLMIIVKSTYSMYTTLKSTLK</sequence>
<reference evidence="11" key="1">
    <citation type="submission" date="2022-03" db="EMBL/GenBank/DDBJ databases">
        <authorList>
            <person name="Lindestad O."/>
        </authorList>
    </citation>
    <scope>NUCLEOTIDE SEQUENCE</scope>
</reference>
<dbReference type="GO" id="GO:0005886">
    <property type="term" value="C:plasma membrane"/>
    <property type="evidence" value="ECO:0007669"/>
    <property type="project" value="UniProtKB-SubCell"/>
</dbReference>
<evidence type="ECO:0000256" key="7">
    <source>
        <dbReference type="ARBA" id="ARBA00023136"/>
    </source>
</evidence>
<name>A0A8S4SCM7_9NEOP</name>